<dbReference type="EMBL" id="MJBS01000047">
    <property type="protein sequence ID" value="OHE98317.1"/>
    <property type="molecule type" value="Genomic_DNA"/>
</dbReference>
<comment type="caution">
    <text evidence="1">The sequence shown here is derived from an EMBL/GenBank/DDBJ whole genome shotgun (WGS) entry which is preliminary data.</text>
</comment>
<proteinExistence type="predicted"/>
<gene>
    <name evidence="1" type="ORF">CORC01_06313</name>
</gene>
<evidence type="ECO:0000313" key="1">
    <source>
        <dbReference type="EMBL" id="OHE98317.1"/>
    </source>
</evidence>
<organism evidence="1 2">
    <name type="scientific">Colletotrichum orchidophilum</name>
    <dbReference type="NCBI Taxonomy" id="1209926"/>
    <lineage>
        <taxon>Eukaryota</taxon>
        <taxon>Fungi</taxon>
        <taxon>Dikarya</taxon>
        <taxon>Ascomycota</taxon>
        <taxon>Pezizomycotina</taxon>
        <taxon>Sordariomycetes</taxon>
        <taxon>Hypocreomycetidae</taxon>
        <taxon>Glomerellales</taxon>
        <taxon>Glomerellaceae</taxon>
        <taxon>Colletotrichum</taxon>
    </lineage>
</organism>
<name>A0A1G4BA70_9PEZI</name>
<dbReference type="AlphaFoldDB" id="A0A1G4BA70"/>
<protein>
    <submittedName>
        <fullName evidence="1">Uncharacterized protein</fullName>
    </submittedName>
</protein>
<dbReference type="RefSeq" id="XP_022475467.1">
    <property type="nucleotide sequence ID" value="XM_022617954.1"/>
</dbReference>
<accession>A0A1G4BA70</accession>
<dbReference type="Proteomes" id="UP000176998">
    <property type="component" value="Unassembled WGS sequence"/>
</dbReference>
<evidence type="ECO:0000313" key="2">
    <source>
        <dbReference type="Proteomes" id="UP000176998"/>
    </source>
</evidence>
<keyword evidence="2" id="KW-1185">Reference proteome</keyword>
<dbReference type="STRING" id="1209926.A0A1G4BA70"/>
<dbReference type="GeneID" id="34559464"/>
<reference evidence="1 2" key="1">
    <citation type="submission" date="2016-09" db="EMBL/GenBank/DDBJ databases">
        <authorList>
            <person name="Capua I."/>
            <person name="De Benedictis P."/>
            <person name="Joannis T."/>
            <person name="Lombin L.H."/>
            <person name="Cattoli G."/>
        </authorList>
    </citation>
    <scope>NUCLEOTIDE SEQUENCE [LARGE SCALE GENOMIC DNA]</scope>
    <source>
        <strain evidence="1 2">IMI 309357</strain>
    </source>
</reference>
<sequence>MPLTWSLWNVEYKGKRVGIRRDGTVHLNRASVPPECAPTHPDFPSPFSLKDDDTAIEDWNRIGASTGAFKHVEGWEPIVRQVIKSTPNRETTD</sequence>